<feature type="transmembrane region" description="Helical" evidence="6">
    <location>
        <begin position="54"/>
        <end position="70"/>
    </location>
</feature>
<keyword evidence="2" id="KW-0813">Transport</keyword>
<dbReference type="AlphaFoldDB" id="A0AAW4NZD1"/>
<dbReference type="KEGG" id="ppoa:BJK05_14775"/>
<accession>A0AAW4NZD1</accession>
<dbReference type="GO" id="GO:0016020">
    <property type="term" value="C:membrane"/>
    <property type="evidence" value="ECO:0007669"/>
    <property type="project" value="UniProtKB-SubCell"/>
</dbReference>
<feature type="transmembrane region" description="Helical" evidence="6">
    <location>
        <begin position="235"/>
        <end position="254"/>
    </location>
</feature>
<evidence type="ECO:0000256" key="1">
    <source>
        <dbReference type="ARBA" id="ARBA00004141"/>
    </source>
</evidence>
<reference evidence="8" key="1">
    <citation type="journal article" date="2021" name="bioRxiv">
        <title>Identification of Pectobacterium species isolated from the soft rot of tetecho (Neobuxbaumia tetetzo), a columnar cactus, and associated metagenomics.</title>
        <authorList>
            <person name="Vargas-Peralta D."/>
            <person name="Narvaez-Barragan D.A."/>
            <person name="de Sandozequi A."/>
            <person name="Romero-Gutierrez M.F."/>
            <person name="Segovia L."/>
            <person name="Martinez-Anaya C."/>
            <person name="Alcaraz L.D."/>
            <person name="de la Torre Almaraz R."/>
        </authorList>
    </citation>
    <scope>NUCLEOTIDE SEQUENCE</scope>
    <source>
        <strain evidence="8">A3</strain>
    </source>
</reference>
<dbReference type="EMBL" id="JAESHX010000045">
    <property type="protein sequence ID" value="MBW5892458.1"/>
    <property type="molecule type" value="Genomic_DNA"/>
</dbReference>
<keyword evidence="3 6" id="KW-0812">Transmembrane</keyword>
<dbReference type="SUPFAM" id="SSF103473">
    <property type="entry name" value="MFS general substrate transporter"/>
    <property type="match status" value="1"/>
</dbReference>
<evidence type="ECO:0000313" key="8">
    <source>
        <dbReference type="EMBL" id="MBW5892458.1"/>
    </source>
</evidence>
<dbReference type="PANTHER" id="PTHR42718">
    <property type="entry name" value="MAJOR FACILITATOR SUPERFAMILY MULTIDRUG TRANSPORTER MFSC"/>
    <property type="match status" value="1"/>
</dbReference>
<dbReference type="RefSeq" id="WP_095700843.1">
    <property type="nucleotide sequence ID" value="NZ_CABFUV010000015.1"/>
</dbReference>
<keyword evidence="4 6" id="KW-1133">Transmembrane helix</keyword>
<feature type="transmembrane region" description="Helical" evidence="6">
    <location>
        <begin position="341"/>
        <end position="358"/>
    </location>
</feature>
<dbReference type="PANTHER" id="PTHR42718:SF9">
    <property type="entry name" value="MAJOR FACILITATOR SUPERFAMILY MULTIDRUG TRANSPORTER MFSC"/>
    <property type="match status" value="1"/>
</dbReference>
<feature type="transmembrane region" description="Helical" evidence="6">
    <location>
        <begin position="412"/>
        <end position="431"/>
    </location>
</feature>
<feature type="transmembrane region" description="Helical" evidence="6">
    <location>
        <begin position="144"/>
        <end position="165"/>
    </location>
</feature>
<evidence type="ECO:0000256" key="6">
    <source>
        <dbReference type="SAM" id="Phobius"/>
    </source>
</evidence>
<comment type="subcellular location">
    <subcellularLocation>
        <location evidence="1">Membrane</location>
        <topology evidence="1">Multi-pass membrane protein</topology>
    </subcellularLocation>
</comment>
<sequence length="517" mass="57942">MNNESWFVTHPVRQKVLLVTIFLLTTLEFLQAGMIAFAASPIMGETGTSPEEYSFITATYACVAIMMISKQRWIVERTGWRLYIWSSLIVFITGALFCAESSTYHAFMTGRVIMAIGGASFMTGARVLVNLLPPSPLRFSGIKYFATGLAVGTALSPWLASLSVSEDTWGAIFYILIAVAILTFITSSFCLPDSSPPDKMKSDTHPFLLMWLAGGTFSILWVFQRSNYNFFSDSIILITILCTGFTALFYFFRSMSKYNGKPLLMVRLLFSNKKYIAGVGVFALCYLVLGANNYIIPQILQAGLGFSWITIGKWHAIGLSSALIAWFVMSWLMPKRPSSKKFFVIGFLALAVYGWMMRGLTPTANLITDILPALLCNGIFIMLVMATTAMHTFREVQHDETVFSHAQQVKNMIAQFFMALGITFATLMMQWRTTIHYAVLNTDIKKDNPLYQDVLFRITNLYQHHFSLSKSQSIAFSWIAQAVKQQATILAGMDYFTIITVTGIAGMLIMIKQNIMK</sequence>
<dbReference type="GeneID" id="61409918"/>
<dbReference type="GO" id="GO:0022857">
    <property type="term" value="F:transmembrane transporter activity"/>
    <property type="evidence" value="ECO:0007669"/>
    <property type="project" value="InterPro"/>
</dbReference>
<dbReference type="InterPro" id="IPR020846">
    <property type="entry name" value="MFS_dom"/>
</dbReference>
<organism evidence="8 9">
    <name type="scientific">Pectobacterium polaris</name>
    <dbReference type="NCBI Taxonomy" id="2042057"/>
    <lineage>
        <taxon>Bacteria</taxon>
        <taxon>Pseudomonadati</taxon>
        <taxon>Pseudomonadota</taxon>
        <taxon>Gammaproteobacteria</taxon>
        <taxon>Enterobacterales</taxon>
        <taxon>Pectobacteriaceae</taxon>
        <taxon>Pectobacterium</taxon>
    </lineage>
</organism>
<keyword evidence="5 6" id="KW-0472">Membrane</keyword>
<evidence type="ECO:0000256" key="4">
    <source>
        <dbReference type="ARBA" id="ARBA00022989"/>
    </source>
</evidence>
<comment type="caution">
    <text evidence="8">The sequence shown here is derived from an EMBL/GenBank/DDBJ whole genome shotgun (WGS) entry which is preliminary data.</text>
</comment>
<dbReference type="InterPro" id="IPR036259">
    <property type="entry name" value="MFS_trans_sf"/>
</dbReference>
<dbReference type="PROSITE" id="PS50850">
    <property type="entry name" value="MFS"/>
    <property type="match status" value="1"/>
</dbReference>
<dbReference type="InterPro" id="IPR011701">
    <property type="entry name" value="MFS"/>
</dbReference>
<dbReference type="Gene3D" id="1.20.1250.20">
    <property type="entry name" value="MFS general substrate transporter like domains"/>
    <property type="match status" value="1"/>
</dbReference>
<feature type="transmembrane region" description="Helical" evidence="6">
    <location>
        <begin position="495"/>
        <end position="511"/>
    </location>
</feature>
<feature type="transmembrane region" description="Helical" evidence="6">
    <location>
        <begin position="204"/>
        <end position="223"/>
    </location>
</feature>
<feature type="transmembrane region" description="Helical" evidence="6">
    <location>
        <begin position="308"/>
        <end position="329"/>
    </location>
</feature>
<evidence type="ECO:0000313" key="9">
    <source>
        <dbReference type="Proteomes" id="UP000696310"/>
    </source>
</evidence>
<protein>
    <submittedName>
        <fullName evidence="8">MFS transporter</fullName>
    </submittedName>
</protein>
<evidence type="ECO:0000256" key="3">
    <source>
        <dbReference type="ARBA" id="ARBA00022692"/>
    </source>
</evidence>
<feature type="transmembrane region" description="Helical" evidence="6">
    <location>
        <begin position="82"/>
        <end position="106"/>
    </location>
</feature>
<gene>
    <name evidence="8" type="ORF">IM880_09565</name>
</gene>
<feature type="transmembrane region" description="Helical" evidence="6">
    <location>
        <begin position="171"/>
        <end position="192"/>
    </location>
</feature>
<feature type="transmembrane region" description="Helical" evidence="6">
    <location>
        <begin position="275"/>
        <end position="296"/>
    </location>
</feature>
<evidence type="ECO:0000259" key="7">
    <source>
        <dbReference type="PROSITE" id="PS50850"/>
    </source>
</evidence>
<evidence type="ECO:0000256" key="2">
    <source>
        <dbReference type="ARBA" id="ARBA00022448"/>
    </source>
</evidence>
<evidence type="ECO:0000256" key="5">
    <source>
        <dbReference type="ARBA" id="ARBA00023136"/>
    </source>
</evidence>
<feature type="transmembrane region" description="Helical" evidence="6">
    <location>
        <begin position="112"/>
        <end position="132"/>
    </location>
</feature>
<proteinExistence type="predicted"/>
<reference evidence="8" key="2">
    <citation type="submission" date="2021-01" db="EMBL/GenBank/DDBJ databases">
        <authorList>
            <person name="Vargas Peralta D."/>
        </authorList>
    </citation>
    <scope>NUCLEOTIDE SEQUENCE</scope>
    <source>
        <strain evidence="8">A3</strain>
    </source>
</reference>
<dbReference type="Pfam" id="PF07690">
    <property type="entry name" value="MFS_1"/>
    <property type="match status" value="1"/>
</dbReference>
<feature type="transmembrane region" description="Helical" evidence="6">
    <location>
        <begin position="370"/>
        <end position="391"/>
    </location>
</feature>
<dbReference type="Proteomes" id="UP000696310">
    <property type="component" value="Unassembled WGS sequence"/>
</dbReference>
<feature type="domain" description="Major facilitator superfamily (MFS) profile" evidence="7">
    <location>
        <begin position="17"/>
        <end position="517"/>
    </location>
</feature>
<name>A0AAW4NZD1_9GAMM</name>